<keyword evidence="6" id="KW-0133">Cell shape</keyword>
<evidence type="ECO:0000259" key="13">
    <source>
        <dbReference type="Pfam" id="PF00905"/>
    </source>
</evidence>
<keyword evidence="16" id="KW-1185">Reference proteome</keyword>
<dbReference type="GO" id="GO:0071972">
    <property type="term" value="F:peptidoglycan L,D-transpeptidase activity"/>
    <property type="evidence" value="ECO:0007669"/>
    <property type="project" value="TreeGrafter"/>
</dbReference>
<keyword evidence="4" id="KW-0378">Hydrolase</keyword>
<dbReference type="InterPro" id="IPR050515">
    <property type="entry name" value="Beta-lactam/transpept"/>
</dbReference>
<evidence type="ECO:0000256" key="7">
    <source>
        <dbReference type="ARBA" id="ARBA00022984"/>
    </source>
</evidence>
<dbReference type="SUPFAM" id="SSF56601">
    <property type="entry name" value="beta-lactamase/transpeptidase-like"/>
    <property type="match status" value="1"/>
</dbReference>
<dbReference type="GO" id="GO:0008360">
    <property type="term" value="P:regulation of cell shape"/>
    <property type="evidence" value="ECO:0007669"/>
    <property type="project" value="UniProtKB-KW"/>
</dbReference>
<dbReference type="SUPFAM" id="SSF56519">
    <property type="entry name" value="Penicillin binding protein dimerisation domain"/>
    <property type="match status" value="1"/>
</dbReference>
<dbReference type="STRING" id="659014.SAMN04487996_119105"/>
<evidence type="ECO:0000313" key="16">
    <source>
        <dbReference type="Proteomes" id="UP000198748"/>
    </source>
</evidence>
<feature type="domain" description="Penicillin-binding protein dimerisation" evidence="14">
    <location>
        <begin position="50"/>
        <end position="210"/>
    </location>
</feature>
<dbReference type="GO" id="GO:0071555">
    <property type="term" value="P:cell wall organization"/>
    <property type="evidence" value="ECO:0007669"/>
    <property type="project" value="UniProtKB-KW"/>
</dbReference>
<evidence type="ECO:0000256" key="9">
    <source>
        <dbReference type="ARBA" id="ARBA00023136"/>
    </source>
</evidence>
<dbReference type="Proteomes" id="UP000198748">
    <property type="component" value="Unassembled WGS sequence"/>
</dbReference>
<dbReference type="GO" id="GO:0008658">
    <property type="term" value="F:penicillin binding"/>
    <property type="evidence" value="ECO:0007669"/>
    <property type="project" value="InterPro"/>
</dbReference>
<dbReference type="Gene3D" id="3.30.1390.30">
    <property type="entry name" value="Penicillin-binding protein 2a, domain 3"/>
    <property type="match status" value="1"/>
</dbReference>
<organism evidence="15 16">
    <name type="scientific">Dyadobacter soli</name>
    <dbReference type="NCBI Taxonomy" id="659014"/>
    <lineage>
        <taxon>Bacteria</taxon>
        <taxon>Pseudomonadati</taxon>
        <taxon>Bacteroidota</taxon>
        <taxon>Cytophagia</taxon>
        <taxon>Cytophagales</taxon>
        <taxon>Spirosomataceae</taxon>
        <taxon>Dyadobacter</taxon>
    </lineage>
</organism>
<feature type="transmembrane region" description="Helical" evidence="12">
    <location>
        <begin position="7"/>
        <end position="26"/>
    </location>
</feature>
<evidence type="ECO:0000256" key="3">
    <source>
        <dbReference type="ARBA" id="ARBA00022475"/>
    </source>
</evidence>
<dbReference type="OrthoDB" id="9766847at2"/>
<evidence type="ECO:0000256" key="12">
    <source>
        <dbReference type="SAM" id="Phobius"/>
    </source>
</evidence>
<feature type="domain" description="Penicillin-binding protein transpeptidase" evidence="13">
    <location>
        <begin position="252"/>
        <end position="577"/>
    </location>
</feature>
<dbReference type="InterPro" id="IPR001460">
    <property type="entry name" value="PCN-bd_Tpept"/>
</dbReference>
<dbReference type="Gene3D" id="3.40.710.10">
    <property type="entry name" value="DD-peptidase/beta-lactamase superfamily"/>
    <property type="match status" value="1"/>
</dbReference>
<accession>A0A1G7UV26</accession>
<protein>
    <submittedName>
        <fullName evidence="15">Penicillin-binding protein 2</fullName>
    </submittedName>
</protein>
<proteinExistence type="predicted"/>
<dbReference type="Gene3D" id="3.90.1310.10">
    <property type="entry name" value="Penicillin-binding protein 2a (Domain 2)"/>
    <property type="match status" value="1"/>
</dbReference>
<keyword evidence="5 12" id="KW-0812">Transmembrane</keyword>
<evidence type="ECO:0000256" key="5">
    <source>
        <dbReference type="ARBA" id="ARBA00022692"/>
    </source>
</evidence>
<dbReference type="InterPro" id="IPR036138">
    <property type="entry name" value="PBP_dimer_sf"/>
</dbReference>
<evidence type="ECO:0000256" key="10">
    <source>
        <dbReference type="ARBA" id="ARBA00023316"/>
    </source>
</evidence>
<feature type="compositionally biased region" description="Basic and acidic residues" evidence="11">
    <location>
        <begin position="609"/>
        <end position="631"/>
    </location>
</feature>
<keyword evidence="8 12" id="KW-1133">Transmembrane helix</keyword>
<keyword evidence="4" id="KW-0645">Protease</keyword>
<dbReference type="Pfam" id="PF00905">
    <property type="entry name" value="Transpeptidase"/>
    <property type="match status" value="1"/>
</dbReference>
<feature type="region of interest" description="Disordered" evidence="11">
    <location>
        <begin position="607"/>
        <end position="665"/>
    </location>
</feature>
<dbReference type="InterPro" id="IPR005311">
    <property type="entry name" value="PBP_dimer"/>
</dbReference>
<keyword evidence="3" id="KW-1003">Cell membrane</keyword>
<evidence type="ECO:0000259" key="14">
    <source>
        <dbReference type="Pfam" id="PF03717"/>
    </source>
</evidence>
<evidence type="ECO:0000256" key="6">
    <source>
        <dbReference type="ARBA" id="ARBA00022960"/>
    </source>
</evidence>
<keyword evidence="10" id="KW-0961">Cell wall biogenesis/degradation</keyword>
<evidence type="ECO:0000256" key="4">
    <source>
        <dbReference type="ARBA" id="ARBA00022645"/>
    </source>
</evidence>
<gene>
    <name evidence="15" type="ORF">SAMN04487996_119105</name>
</gene>
<keyword evidence="7" id="KW-0573">Peptidoglycan synthesis</keyword>
<evidence type="ECO:0000256" key="1">
    <source>
        <dbReference type="ARBA" id="ARBA00004167"/>
    </source>
</evidence>
<dbReference type="EMBL" id="FNAN01000019">
    <property type="protein sequence ID" value="SDG50979.1"/>
    <property type="molecule type" value="Genomic_DNA"/>
</dbReference>
<dbReference type="PANTHER" id="PTHR30627:SF2">
    <property type="entry name" value="PEPTIDOGLYCAN D,D-TRANSPEPTIDASE MRDA"/>
    <property type="match status" value="1"/>
</dbReference>
<evidence type="ECO:0000256" key="8">
    <source>
        <dbReference type="ARBA" id="ARBA00022989"/>
    </source>
</evidence>
<dbReference type="RefSeq" id="WP_090156298.1">
    <property type="nucleotide sequence ID" value="NZ_FNAN01000019.1"/>
</dbReference>
<dbReference type="AlphaFoldDB" id="A0A1G7UV26"/>
<dbReference type="PANTHER" id="PTHR30627">
    <property type="entry name" value="PEPTIDOGLYCAN D,D-TRANSPEPTIDASE"/>
    <property type="match status" value="1"/>
</dbReference>
<dbReference type="Pfam" id="PF03717">
    <property type="entry name" value="PBP_dimer"/>
    <property type="match status" value="1"/>
</dbReference>
<dbReference type="InterPro" id="IPR012338">
    <property type="entry name" value="Beta-lactam/transpept-like"/>
</dbReference>
<name>A0A1G7UV26_9BACT</name>
<evidence type="ECO:0000256" key="2">
    <source>
        <dbReference type="ARBA" id="ARBA00004236"/>
    </source>
</evidence>
<reference evidence="16" key="1">
    <citation type="submission" date="2016-10" db="EMBL/GenBank/DDBJ databases">
        <authorList>
            <person name="Varghese N."/>
            <person name="Submissions S."/>
        </authorList>
    </citation>
    <scope>NUCLEOTIDE SEQUENCE [LARGE SCALE GENOMIC DNA]</scope>
    <source>
        <strain evidence="16">DSM 25329</strain>
    </source>
</reference>
<evidence type="ECO:0000313" key="15">
    <source>
        <dbReference type="EMBL" id="SDG50979.1"/>
    </source>
</evidence>
<comment type="subcellular location">
    <subcellularLocation>
        <location evidence="2">Cell membrane</location>
    </subcellularLocation>
    <subcellularLocation>
        <location evidence="1">Membrane</location>
        <topology evidence="1">Single-pass membrane protein</topology>
    </subcellularLocation>
</comment>
<keyword evidence="9 12" id="KW-0472">Membrane</keyword>
<dbReference type="GO" id="GO:0009252">
    <property type="term" value="P:peptidoglycan biosynthetic process"/>
    <property type="evidence" value="ECO:0007669"/>
    <property type="project" value="UniProtKB-KW"/>
</dbReference>
<keyword evidence="4" id="KW-0121">Carboxypeptidase</keyword>
<sequence length="665" mass="74004">MLESRRFVIIGFFALVGIIYLLRLFYLQVLDESYSIESSSNSIKRVTEIPFRGQIYDRYGKLIVYNTPVYDLLVTPSKVRMDDTLRFCQVVGIQRRDFDSLMNAASTYSRMKPSLFLRQLSKEDFASIQDIMVDYSGFEFAKSSLRTYTAPTLANTLGYVSEITKGQLEKQEEPYYRQGDYIGQSGVERIYENELRGKRGTKFVMQNVAGVYKGPWKNGELDTMAVAGENLYTGLDLEVQQYADSLMLNKVGSVVAIEPKTGQIISMVSAPTYDPNILASRYFSKNFAALVRNPYKPLFNRPVMASYRPGSTFKLIQALIGLQEGVITPGSGFTHANCPVGCHNHPATSTVALGVTHSCNPYFYNVFRRLIYKNNIQNTFKASAVGLDAWHDNIAKFGIGQRLGIDLPSEYKGNLPNKKYYDRFYGEYRWKFSNIYSLSIGEGELLITPLKMANVAAIIANRGYYYTPHVIHGIGDKKSVKPEFLERHETGVDAHNFEPVIEGMIGAVEAGTARRSRVEGISIAGKTGTSQNKRGDDHSIFIAFAPVEDPKIAIAVFVENAGAGGQAAAPIANLIIEKYLSRKVTNKALEERMMKLDLMSKVVLPTTKKPGETETKKAEETKKTEPVKKPTGDPNDPANRLPGAPHPANPAAMRGPVTLPKQKAL</sequence>
<evidence type="ECO:0000256" key="11">
    <source>
        <dbReference type="SAM" id="MobiDB-lite"/>
    </source>
</evidence>
<dbReference type="GO" id="GO:0005886">
    <property type="term" value="C:plasma membrane"/>
    <property type="evidence" value="ECO:0007669"/>
    <property type="project" value="UniProtKB-SubCell"/>
</dbReference>